<comment type="caution">
    <text evidence="1">The sequence shown here is derived from an EMBL/GenBank/DDBJ whole genome shotgun (WGS) entry which is preliminary data.</text>
</comment>
<protein>
    <submittedName>
        <fullName evidence="1">Uncharacterized protein</fullName>
    </submittedName>
</protein>
<dbReference type="AlphaFoldDB" id="A0A7X0Y0M8"/>
<organism evidence="1 2">
    <name type="scientific">Listeria grandensis</name>
    <dbReference type="NCBI Taxonomy" id="1494963"/>
    <lineage>
        <taxon>Bacteria</taxon>
        <taxon>Bacillati</taxon>
        <taxon>Bacillota</taxon>
        <taxon>Bacilli</taxon>
        <taxon>Bacillales</taxon>
        <taxon>Listeriaceae</taxon>
        <taxon>Listeria</taxon>
    </lineage>
</organism>
<gene>
    <name evidence="1" type="ORF">HCA69_00595</name>
</gene>
<dbReference type="RefSeq" id="WP_185409169.1">
    <property type="nucleotide sequence ID" value="NZ_JAARRE010000002.1"/>
</dbReference>
<name>A0A7X0Y0M8_9LIST</name>
<evidence type="ECO:0000313" key="2">
    <source>
        <dbReference type="Proteomes" id="UP000535908"/>
    </source>
</evidence>
<accession>A0A7X0Y0M8</accession>
<dbReference type="Proteomes" id="UP000535908">
    <property type="component" value="Unassembled WGS sequence"/>
</dbReference>
<proteinExistence type="predicted"/>
<sequence length="47" mass="5024">MKKLIITGAVLGTLLLGLSSYFVYQLQGVVASANVVQLELVKSTTQK</sequence>
<reference evidence="1 2" key="1">
    <citation type="submission" date="2020-03" db="EMBL/GenBank/DDBJ databases">
        <title>Soil Listeria distribution.</title>
        <authorList>
            <person name="Liao J."/>
            <person name="Wiedmann M."/>
        </authorList>
    </citation>
    <scope>NUCLEOTIDE SEQUENCE [LARGE SCALE GENOMIC DNA]</scope>
    <source>
        <strain evidence="1 2">FSL L7-0741</strain>
    </source>
</reference>
<dbReference type="EMBL" id="JAARWN010000001">
    <property type="protein sequence ID" value="MBC1934842.1"/>
    <property type="molecule type" value="Genomic_DNA"/>
</dbReference>
<evidence type="ECO:0000313" key="1">
    <source>
        <dbReference type="EMBL" id="MBC1934842.1"/>
    </source>
</evidence>